<sequence length="285" mass="32489">MGCLDELVELDQGQCFIKVSTPSLENCFVKYGSRFSETKKNFKVMEGYGVVAKNPCLHPGDEDRPHTNEASGSDLDGDLYFVMWDENLIPPSKESWTPMDYAPPEVKLLPGADGDHEIPESVDFIADAWNHNCSYDGQLGLLGQYKVNREEEIVTGHIGSMPKYNSSKRGDLQEKLKHASFALRKEFRQVFEKMGSDFDQISDEKENIMYERKASAWYQVTYHPRWVKESLEMQEPNGAGETMVLSFAWIATDSLARIKIRSRGIANLQSTKPINSLRWYLADRI</sequence>
<comment type="function">
    <text evidence="8">Probably involved in the RNA silencing pathway and required for the generation of small interfering RNAs (siRNAs).</text>
</comment>
<dbReference type="EMBL" id="BJWL01000020">
    <property type="protein sequence ID" value="GFZ08359.1"/>
    <property type="molecule type" value="Genomic_DNA"/>
</dbReference>
<evidence type="ECO:0000259" key="10">
    <source>
        <dbReference type="Pfam" id="PF26253"/>
    </source>
</evidence>
<dbReference type="AlphaFoldDB" id="A0A7J0GC43"/>
<dbReference type="PANTHER" id="PTHR23079">
    <property type="entry name" value="RNA-DEPENDENT RNA POLYMERASE"/>
    <property type="match status" value="1"/>
</dbReference>
<dbReference type="GO" id="GO:0003968">
    <property type="term" value="F:RNA-directed RNA polymerase activity"/>
    <property type="evidence" value="ECO:0007669"/>
    <property type="project" value="UniProtKB-KW"/>
</dbReference>
<accession>A0A7J0GC43</accession>
<comment type="caution">
    <text evidence="11">The sequence shown here is derived from an EMBL/GenBank/DDBJ whole genome shotgun (WGS) entry which is preliminary data.</text>
</comment>
<evidence type="ECO:0000256" key="2">
    <source>
        <dbReference type="ARBA" id="ARBA00022484"/>
    </source>
</evidence>
<gene>
    <name evidence="11" type="ORF">Acr_20g0001670</name>
</gene>
<keyword evidence="2 8" id="KW-0696">RNA-directed RNA polymerase</keyword>
<dbReference type="GO" id="GO:0030422">
    <property type="term" value="P:siRNA processing"/>
    <property type="evidence" value="ECO:0007669"/>
    <property type="project" value="TreeGrafter"/>
</dbReference>
<comment type="catalytic activity">
    <reaction evidence="7 8">
        <text>RNA(n) + a ribonucleoside 5'-triphosphate = RNA(n+1) + diphosphate</text>
        <dbReference type="Rhea" id="RHEA:21248"/>
        <dbReference type="Rhea" id="RHEA-COMP:14527"/>
        <dbReference type="Rhea" id="RHEA-COMP:17342"/>
        <dbReference type="ChEBI" id="CHEBI:33019"/>
        <dbReference type="ChEBI" id="CHEBI:61557"/>
        <dbReference type="ChEBI" id="CHEBI:140395"/>
        <dbReference type="EC" id="2.7.7.48"/>
    </reaction>
</comment>
<evidence type="ECO:0000259" key="9">
    <source>
        <dbReference type="Pfam" id="PF05183"/>
    </source>
</evidence>
<reference evidence="11 12" key="1">
    <citation type="submission" date="2019-07" db="EMBL/GenBank/DDBJ databases">
        <title>De Novo Assembly of kiwifruit Actinidia rufa.</title>
        <authorList>
            <person name="Sugita-Konishi S."/>
            <person name="Sato K."/>
            <person name="Mori E."/>
            <person name="Abe Y."/>
            <person name="Kisaki G."/>
            <person name="Hamano K."/>
            <person name="Suezawa K."/>
            <person name="Otani M."/>
            <person name="Fukuda T."/>
            <person name="Manabe T."/>
            <person name="Gomi K."/>
            <person name="Tabuchi M."/>
            <person name="Akimitsu K."/>
            <person name="Kataoka I."/>
        </authorList>
    </citation>
    <scope>NUCLEOTIDE SEQUENCE [LARGE SCALE GENOMIC DNA]</scope>
    <source>
        <strain evidence="12">cv. Fuchu</strain>
    </source>
</reference>
<evidence type="ECO:0000256" key="8">
    <source>
        <dbReference type="RuleBase" id="RU363098"/>
    </source>
</evidence>
<evidence type="ECO:0000256" key="6">
    <source>
        <dbReference type="ARBA" id="ARBA00023158"/>
    </source>
</evidence>
<keyword evidence="3 8" id="KW-0808">Transferase</keyword>
<evidence type="ECO:0000256" key="7">
    <source>
        <dbReference type="ARBA" id="ARBA00048744"/>
    </source>
</evidence>
<dbReference type="OrthoDB" id="6513042at2759"/>
<dbReference type="PANTHER" id="PTHR23079:SF18">
    <property type="entry name" value="RNA-DEPENDENT RNA POLYMERASE 6"/>
    <property type="match status" value="1"/>
</dbReference>
<dbReference type="Pfam" id="PF05183">
    <property type="entry name" value="RdRP"/>
    <property type="match status" value="2"/>
</dbReference>
<protein>
    <recommendedName>
        <fullName evidence="8">RNA-dependent RNA polymerase</fullName>
        <ecNumber evidence="8">2.7.7.48</ecNumber>
    </recommendedName>
</protein>
<keyword evidence="6 8" id="KW-0943">RNA-mediated gene silencing</keyword>
<feature type="domain" description="RDRP core" evidence="9">
    <location>
        <begin position="63"/>
        <end position="110"/>
    </location>
</feature>
<organism evidence="11 12">
    <name type="scientific">Actinidia rufa</name>
    <dbReference type="NCBI Taxonomy" id="165716"/>
    <lineage>
        <taxon>Eukaryota</taxon>
        <taxon>Viridiplantae</taxon>
        <taxon>Streptophyta</taxon>
        <taxon>Embryophyta</taxon>
        <taxon>Tracheophyta</taxon>
        <taxon>Spermatophyta</taxon>
        <taxon>Magnoliopsida</taxon>
        <taxon>eudicotyledons</taxon>
        <taxon>Gunneridae</taxon>
        <taxon>Pentapetalae</taxon>
        <taxon>asterids</taxon>
        <taxon>Ericales</taxon>
        <taxon>Actinidiaceae</taxon>
        <taxon>Actinidia</taxon>
    </lineage>
</organism>
<dbReference type="EC" id="2.7.7.48" evidence="8"/>
<dbReference type="GO" id="GO:0003723">
    <property type="term" value="F:RNA binding"/>
    <property type="evidence" value="ECO:0007669"/>
    <property type="project" value="UniProtKB-KW"/>
</dbReference>
<dbReference type="GO" id="GO:0031380">
    <property type="term" value="C:nuclear RNA-directed RNA polymerase complex"/>
    <property type="evidence" value="ECO:0007669"/>
    <property type="project" value="TreeGrafter"/>
</dbReference>
<keyword evidence="4 8" id="KW-0548">Nucleotidyltransferase</keyword>
<dbReference type="InterPro" id="IPR007855">
    <property type="entry name" value="RDRP"/>
</dbReference>
<feature type="domain" description="RDRP core" evidence="9">
    <location>
        <begin position="1"/>
        <end position="61"/>
    </location>
</feature>
<evidence type="ECO:0000256" key="5">
    <source>
        <dbReference type="ARBA" id="ARBA00022884"/>
    </source>
</evidence>
<dbReference type="Pfam" id="PF26253">
    <property type="entry name" value="RdRP_head"/>
    <property type="match status" value="1"/>
</dbReference>
<feature type="domain" description="RDRP C-terminal head" evidence="10">
    <location>
        <begin position="113"/>
        <end position="276"/>
    </location>
</feature>
<evidence type="ECO:0000256" key="1">
    <source>
        <dbReference type="ARBA" id="ARBA00005762"/>
    </source>
</evidence>
<evidence type="ECO:0000256" key="4">
    <source>
        <dbReference type="ARBA" id="ARBA00022695"/>
    </source>
</evidence>
<dbReference type="InterPro" id="IPR057596">
    <property type="entry name" value="RDRP_core"/>
</dbReference>
<comment type="similarity">
    <text evidence="1 8">Belongs to the RdRP family.</text>
</comment>
<evidence type="ECO:0000313" key="11">
    <source>
        <dbReference type="EMBL" id="GFZ08359.1"/>
    </source>
</evidence>
<evidence type="ECO:0000256" key="3">
    <source>
        <dbReference type="ARBA" id="ARBA00022679"/>
    </source>
</evidence>
<keyword evidence="5 8" id="KW-0694">RNA-binding</keyword>
<dbReference type="InterPro" id="IPR058752">
    <property type="entry name" value="RDRP_C_head"/>
</dbReference>
<name>A0A7J0GC43_9ERIC</name>
<evidence type="ECO:0000313" key="12">
    <source>
        <dbReference type="Proteomes" id="UP000585474"/>
    </source>
</evidence>
<proteinExistence type="inferred from homology"/>
<dbReference type="Proteomes" id="UP000585474">
    <property type="component" value="Unassembled WGS sequence"/>
</dbReference>
<keyword evidence="12" id="KW-1185">Reference proteome</keyword>